<feature type="compositionally biased region" description="Polar residues" evidence="1">
    <location>
        <begin position="1674"/>
        <end position="1684"/>
    </location>
</feature>
<comment type="caution">
    <text evidence="2">The sequence shown here is derived from an EMBL/GenBank/DDBJ whole genome shotgun (WGS) entry which is preliminary data.</text>
</comment>
<evidence type="ECO:0000313" key="3">
    <source>
        <dbReference type="Proteomes" id="UP000663880"/>
    </source>
</evidence>
<feature type="region of interest" description="Disordered" evidence="1">
    <location>
        <begin position="1"/>
        <end position="42"/>
    </location>
</feature>
<dbReference type="Proteomes" id="UP000663880">
    <property type="component" value="Unassembled WGS sequence"/>
</dbReference>
<protein>
    <submittedName>
        <fullName evidence="2">Uncharacterized protein</fullName>
    </submittedName>
</protein>
<gene>
    <name evidence="2" type="ORF">PMACD_LOCUS2792</name>
</gene>
<evidence type="ECO:0000256" key="1">
    <source>
        <dbReference type="SAM" id="MobiDB-lite"/>
    </source>
</evidence>
<dbReference type="InterPro" id="IPR006616">
    <property type="entry name" value="DM9_repeat"/>
</dbReference>
<feature type="region of interest" description="Disordered" evidence="1">
    <location>
        <begin position="1636"/>
        <end position="1719"/>
    </location>
</feature>
<sequence>MAESAPSTEYATSEMPVSEAGEATPGGFPPYPPYATETIPPSVADTIMAGRDLRVQHKSLPKQTVRPPPKPARPRGPKATDVKLSKRAARAHARCLKRHGAVLTDRLERISRPPLRSVIYLWRQYARTLPADTIARLRTMLDADQPFKPEQAYEYFINLKKSKKKGATIKINQFKKDILALCGDKRFVWARNATVAFARGIQQRLSKPGSYALADGMLRLSNIILEDLCSYMHTRPPSRRATHPKAKFMMEMADKIAVWIDEILAESEDRMLMMDFDEDEDLIEADEAGDAGFADDFLNMMGGDGGLLKLPLPAYLNFTGEMLEAFNILTESMYDKGDTHLLTHGKFTANYSDGADELKQAIDFNATDFNSTIANQLKQDIGETAAPKTPDNLKPFMKEMVEICSNYLAQFAEYNKDKGPAFKLLVKTMKSKGAQQLYQKGKAKRTYGKAATELEDAKGLENDHDDPNLSQEIHSALSKLVEGQTPAELKEDMKGTLDICSKYLSQCAVDEIERGPAFDLLIKELEKNGQEPFTPQYSGLPTRFVAAYTLKSAPGLTSSAPDPTTAPVFLEPLHKAVDTVTPKNLKKDMNEVIERCANYLSAFIRDRDKAMQALLQMMKNNPKNEVAKRNNYLMTYDIGAKEIETSPLIMPYMPIKDIADEAKEHLSKDMEKVTPPDLKIAMKAVVQDAAKFLSQPSALRSGVAGERYPLNFLAAIKKSLGSKSLFKYKAFGQTYADGADVLKYSGPLESDPKSENLQYEIAAEMEKGVPPQLSPTMANEISATMENAAKHLAKVGMEKGEALQHLVNLMKDQGESPMGLIQGYQQSYNDGARRIELSKSLATDKVDKGTYESLKEKFNGLVEAKPNNEYAKVMPGIIDNASKFLASPLPENDKEKRQVLADLMARKGDEILREESIYKMTYTEGGQEILNAPVGVIPDDKKIQDILKEPAKEGAAYLADIIKGRGEAMQVIHDGLKKEKDKDFLTLGKFSKNHEQVADMLSGASHFGGQKPSPVVADKVSSKMQALPLQFPETAKPFAKETSDIAINYVAGVATKECGLDPKALAELDGSLSRRAAARAKSAATQGTPSAPTATASATALDAEEAARLRRLQAARRREQGLTSGDDRERDEAMNILHGQLRARGGETMYKQPHTELTHALASDWLSMKPPMKVDKAVKESGDTARLHKKFERKLSGLVAKSTPVDMYDTMQDVIIESSRILSEYFVTKSYKALVREALISEMQKRGNEILIEVDGAAETYFFAAQRLKKASSLDVPEPCAEVSYFLSKKLDDMIRCRSMARKLTSAMKDHSKEASDYLSAHVTKPDEQIEAYVTLLNEMEAAGDSLLIEGNIPKSYKDAAAYLRQLTSFEDQIRRPDAALQSEIEGKLQNLMANVTSTGPSKAVIDGVISDSTKLLVSYIMLLVEKTEALKVLIEQMDLHGGNVLLRHGKIRKTYAEGADMLRSKTADQLSVASADPVVVRKIQIKLRNIMHRFTPEKFVNVIDDVIEDATMYLAVHFLQPQIIQVCKCMKNVFVQCELWCDEILRRVARPCCSCSRHISTQALSDLAPGPIHATPGSSRAYAEGLEITIGPCPTRVDRTPAPCPATRPTGECGRYTTTSYLFYSPAYGRRRSLFYSPERPSPEAGSLRISRSRESRSPLSTNRSFGERFGETITQELRNRSPTPIRETDTSSSFYTPQSGQGLDSDPPEMDVASPRFWNSPTTMYAEVCTQNVPHPPVQPTRPRNPTLEQRESNCRAPIVSTEQMSDWHAMLVSLMWNVQAWRDWIQENFDRALAFQQSAESPGQSDETWRGFQRRVATEALQWRQYNKFSRQLTLRLALRYRDKQIVSPTRGTVKTNVYLECQQEMLDIIDMFNKWTVWLTLVMKETDSLQHQSDTDSTLTQVRWNHFKRKIQEYAEDWQKYNTHLKGCWEQKHKKIISEWVPSWGSAGPVWVVSACGAVPSGAVPAGLYEGELTWLARTTHKCNVLPAALHPSKHCCVVYADGAVHHYTKYQVMCNAEVRWVAWRAGAGVGGGGGSGARAVRVAPGVHAGRVHYRGSHLVGAVHAPHYRCHVVIYGRPFAFNCYELLLLAD</sequence>
<dbReference type="PANTHER" id="PTHR31649">
    <property type="entry name" value="AGAP009604-PA"/>
    <property type="match status" value="1"/>
</dbReference>
<reference evidence="2" key="1">
    <citation type="submission" date="2021-02" db="EMBL/GenBank/DDBJ databases">
        <authorList>
            <person name="Steward A R."/>
        </authorList>
    </citation>
    <scope>NUCLEOTIDE SEQUENCE</scope>
</reference>
<organism evidence="2 3">
    <name type="scientific">Pieris macdunnoughi</name>
    <dbReference type="NCBI Taxonomy" id="345717"/>
    <lineage>
        <taxon>Eukaryota</taxon>
        <taxon>Metazoa</taxon>
        <taxon>Ecdysozoa</taxon>
        <taxon>Arthropoda</taxon>
        <taxon>Hexapoda</taxon>
        <taxon>Insecta</taxon>
        <taxon>Pterygota</taxon>
        <taxon>Neoptera</taxon>
        <taxon>Endopterygota</taxon>
        <taxon>Lepidoptera</taxon>
        <taxon>Glossata</taxon>
        <taxon>Ditrysia</taxon>
        <taxon>Papilionoidea</taxon>
        <taxon>Pieridae</taxon>
        <taxon>Pierinae</taxon>
        <taxon>Pieris</taxon>
    </lineage>
</organism>
<dbReference type="OrthoDB" id="6777429at2759"/>
<dbReference type="Pfam" id="PF11901">
    <property type="entry name" value="DM9"/>
    <property type="match status" value="1"/>
</dbReference>
<dbReference type="PANTHER" id="PTHR31649:SF11">
    <property type="entry name" value="PROTEIN UNZIPPED"/>
    <property type="match status" value="1"/>
</dbReference>
<feature type="region of interest" description="Disordered" evidence="1">
    <location>
        <begin position="1734"/>
        <end position="1755"/>
    </location>
</feature>
<proteinExistence type="predicted"/>
<name>A0A821NQZ3_9NEOP</name>
<keyword evidence="3" id="KW-1185">Reference proteome</keyword>
<feature type="compositionally biased region" description="Polar residues" evidence="1">
    <location>
        <begin position="1"/>
        <end position="11"/>
    </location>
</feature>
<dbReference type="EMBL" id="CAJOBZ010000005">
    <property type="protein sequence ID" value="CAF4789268.1"/>
    <property type="molecule type" value="Genomic_DNA"/>
</dbReference>
<feature type="compositionally biased region" description="Polar residues" evidence="1">
    <location>
        <begin position="1692"/>
        <end position="1704"/>
    </location>
</feature>
<feature type="region of interest" description="Disordered" evidence="1">
    <location>
        <begin position="1079"/>
        <end position="1098"/>
    </location>
</feature>
<feature type="region of interest" description="Disordered" evidence="1">
    <location>
        <begin position="56"/>
        <end position="84"/>
    </location>
</feature>
<evidence type="ECO:0000313" key="2">
    <source>
        <dbReference type="EMBL" id="CAF4789268.1"/>
    </source>
</evidence>
<accession>A0A821NQZ3</accession>
<dbReference type="SMART" id="SM00696">
    <property type="entry name" value="DM9"/>
    <property type="match status" value="1"/>
</dbReference>